<dbReference type="SMART" id="SM01403">
    <property type="entry name" value="Ribosomal_S10"/>
    <property type="match status" value="1"/>
</dbReference>
<dbReference type="GO" id="GO:0000049">
    <property type="term" value="F:tRNA binding"/>
    <property type="evidence" value="ECO:0007669"/>
    <property type="project" value="UniProtKB-UniRule"/>
</dbReference>
<sequence>MTFVTKLSFESGDRRVLEETVEDLHRTLERKGVECKGPHSFSPERTRVQLYKQLRPGDQFSPWEYTVYARKLEIHGSDDIAREMVDRDFPDSVHVEVEVDRKKPLGHGRD</sequence>
<reference evidence="7" key="1">
    <citation type="submission" date="2016-10" db="EMBL/GenBank/DDBJ databases">
        <authorList>
            <person name="Varghese N."/>
            <person name="Submissions S."/>
        </authorList>
    </citation>
    <scope>NUCLEOTIDE SEQUENCE [LARGE SCALE GENOMIC DNA]</scope>
    <source>
        <strain evidence="7">DC30,IBRC 10041,KCTC 4046</strain>
    </source>
</reference>
<gene>
    <name evidence="4" type="primary">rps10</name>
    <name evidence="6" type="ORF">SAMN05216564_10311</name>
</gene>
<dbReference type="GO" id="GO:1990904">
    <property type="term" value="C:ribonucleoprotein complex"/>
    <property type="evidence" value="ECO:0007669"/>
    <property type="project" value="UniProtKB-KW"/>
</dbReference>
<comment type="subunit">
    <text evidence="4">Part of the 30S ribosomal subunit.</text>
</comment>
<evidence type="ECO:0000313" key="6">
    <source>
        <dbReference type="EMBL" id="SDY07173.1"/>
    </source>
</evidence>
<accession>A0A1H3GV26</accession>
<dbReference type="InterPro" id="IPR036838">
    <property type="entry name" value="Ribosomal_uS10_dom_sf"/>
</dbReference>
<dbReference type="GO" id="GO:0006412">
    <property type="term" value="P:translation"/>
    <property type="evidence" value="ECO:0007669"/>
    <property type="project" value="UniProtKB-UniRule"/>
</dbReference>
<evidence type="ECO:0000256" key="2">
    <source>
        <dbReference type="ARBA" id="ARBA00022980"/>
    </source>
</evidence>
<keyword evidence="7" id="KW-1185">Reference proteome</keyword>
<evidence type="ECO:0000256" key="3">
    <source>
        <dbReference type="ARBA" id="ARBA00023274"/>
    </source>
</evidence>
<dbReference type="OrthoDB" id="333791at2157"/>
<name>A0A1H3GV26_9EURY</name>
<dbReference type="Pfam" id="PF00338">
    <property type="entry name" value="Ribosomal_S10"/>
    <property type="match status" value="1"/>
</dbReference>
<dbReference type="EMBL" id="FNPC01000003">
    <property type="protein sequence ID" value="SDY07173.1"/>
    <property type="molecule type" value="Genomic_DNA"/>
</dbReference>
<dbReference type="GO" id="GO:0005840">
    <property type="term" value="C:ribosome"/>
    <property type="evidence" value="ECO:0007669"/>
    <property type="project" value="UniProtKB-KW"/>
</dbReference>
<keyword evidence="2 4" id="KW-0689">Ribosomal protein</keyword>
<comment type="similarity">
    <text evidence="1 4">Belongs to the universal ribosomal protein uS10 family.</text>
</comment>
<dbReference type="InterPro" id="IPR027486">
    <property type="entry name" value="Ribosomal_uS10_dom"/>
</dbReference>
<dbReference type="InterPro" id="IPR001848">
    <property type="entry name" value="Ribosomal_uS10"/>
</dbReference>
<proteinExistence type="inferred from homology"/>
<dbReference type="Gene3D" id="3.30.70.600">
    <property type="entry name" value="Ribosomal protein S10 domain"/>
    <property type="match status" value="1"/>
</dbReference>
<evidence type="ECO:0000313" key="7">
    <source>
        <dbReference type="Proteomes" id="UP000199079"/>
    </source>
</evidence>
<dbReference type="SUPFAM" id="SSF54999">
    <property type="entry name" value="Ribosomal protein S10"/>
    <property type="match status" value="1"/>
</dbReference>
<evidence type="ECO:0000259" key="5">
    <source>
        <dbReference type="SMART" id="SM01403"/>
    </source>
</evidence>
<evidence type="ECO:0000256" key="1">
    <source>
        <dbReference type="ARBA" id="ARBA00007102"/>
    </source>
</evidence>
<feature type="domain" description="Small ribosomal subunit protein uS10" evidence="5">
    <location>
        <begin position="6"/>
        <end position="98"/>
    </location>
</feature>
<dbReference type="AlphaFoldDB" id="A0A1H3GV26"/>
<dbReference type="GeneID" id="43839457"/>
<organism evidence="6 7">
    <name type="scientific">Halopenitus persicus</name>
    <dbReference type="NCBI Taxonomy" id="1048396"/>
    <lineage>
        <taxon>Archaea</taxon>
        <taxon>Methanobacteriati</taxon>
        <taxon>Methanobacteriota</taxon>
        <taxon>Stenosarchaea group</taxon>
        <taxon>Halobacteria</taxon>
        <taxon>Halobacteriales</taxon>
        <taxon>Haloferacaceae</taxon>
        <taxon>Halopenitus</taxon>
    </lineage>
</organism>
<evidence type="ECO:0000256" key="4">
    <source>
        <dbReference type="HAMAP-Rule" id="MF_00508"/>
    </source>
</evidence>
<dbReference type="HAMAP" id="MF_00508">
    <property type="entry name" value="Ribosomal_uS10"/>
    <property type="match status" value="1"/>
</dbReference>
<dbReference type="Proteomes" id="UP000199079">
    <property type="component" value="Unassembled WGS sequence"/>
</dbReference>
<protein>
    <recommendedName>
        <fullName evidence="4">Small ribosomal subunit protein uS10</fullName>
    </recommendedName>
</protein>
<dbReference type="RefSeq" id="WP_021074903.1">
    <property type="nucleotide sequence ID" value="NZ_FNPC01000003.1"/>
</dbReference>
<keyword evidence="3 4" id="KW-0687">Ribonucleoprotein</keyword>
<comment type="function">
    <text evidence="4">Involved in the binding of tRNA to the ribosomes.</text>
</comment>
<dbReference type="GO" id="GO:0003735">
    <property type="term" value="F:structural constituent of ribosome"/>
    <property type="evidence" value="ECO:0007669"/>
    <property type="project" value="InterPro"/>
</dbReference>